<feature type="domain" description="PilZ" evidence="2">
    <location>
        <begin position="4"/>
        <end position="102"/>
    </location>
</feature>
<comment type="caution">
    <text evidence="3">The sequence shown here is derived from an EMBL/GenBank/DDBJ whole genome shotgun (WGS) entry which is preliminary data.</text>
</comment>
<reference evidence="3 4" key="1">
    <citation type="submission" date="2019-04" db="EMBL/GenBank/DDBJ databases">
        <title>Natronospirillum operosus gen. nov., sp. nov., a haloalkaliphilic satellite isolated from decaying biomass of laboratory culture of cyanobacterium Geitlerinema sp. and proposal of Natronospirillaceae fam. nov. and Saccharospirillaceae fam. nov.</title>
        <authorList>
            <person name="Kevbrin V."/>
            <person name="Boltyanskaya Y."/>
            <person name="Koziaeva V."/>
            <person name="Grouzdev D.S."/>
            <person name="Park M."/>
            <person name="Cho J."/>
        </authorList>
    </citation>
    <scope>NUCLEOTIDE SEQUENCE [LARGE SCALE GENOMIC DNA]</scope>
    <source>
        <strain evidence="3 4">G-116</strain>
    </source>
</reference>
<proteinExistence type="predicted"/>
<evidence type="ECO:0000313" key="3">
    <source>
        <dbReference type="EMBL" id="TGG91072.1"/>
    </source>
</evidence>
<dbReference type="Proteomes" id="UP000297475">
    <property type="component" value="Unassembled WGS sequence"/>
</dbReference>
<comment type="subunit">
    <text evidence="1">Monomer in both c-di-GMP-bound and free forms.</text>
</comment>
<organism evidence="3 4">
    <name type="scientific">Natronospirillum operosum</name>
    <dbReference type="NCBI Taxonomy" id="2759953"/>
    <lineage>
        <taxon>Bacteria</taxon>
        <taxon>Pseudomonadati</taxon>
        <taxon>Pseudomonadota</taxon>
        <taxon>Gammaproteobacteria</taxon>
        <taxon>Oceanospirillales</taxon>
        <taxon>Natronospirillaceae</taxon>
        <taxon>Natronospirillum</taxon>
    </lineage>
</organism>
<dbReference type="AlphaFoldDB" id="A0A4Z0W9H6"/>
<dbReference type="SUPFAM" id="SSF141371">
    <property type="entry name" value="PilZ domain-like"/>
    <property type="match status" value="1"/>
</dbReference>
<evidence type="ECO:0000256" key="1">
    <source>
        <dbReference type="PIRNR" id="PIRNR028141"/>
    </source>
</evidence>
<dbReference type="PIRSF" id="PIRSF028141">
    <property type="entry name" value="C-di-GMP_BP_PA4608"/>
    <property type="match status" value="1"/>
</dbReference>
<dbReference type="RefSeq" id="WP_135484494.1">
    <property type="nucleotide sequence ID" value="NZ_SRMF01000010.1"/>
</dbReference>
<keyword evidence="4" id="KW-1185">Reference proteome</keyword>
<keyword evidence="1" id="KW-0973">c-di-GMP</keyword>
<dbReference type="OrthoDB" id="5298508at2"/>
<dbReference type="InterPro" id="IPR009875">
    <property type="entry name" value="PilZ_domain"/>
</dbReference>
<gene>
    <name evidence="3" type="ORF">E4656_16895</name>
</gene>
<evidence type="ECO:0000259" key="2">
    <source>
        <dbReference type="Pfam" id="PF07238"/>
    </source>
</evidence>
<dbReference type="GO" id="GO:0035438">
    <property type="term" value="F:cyclic-di-GMP binding"/>
    <property type="evidence" value="ECO:0007669"/>
    <property type="project" value="InterPro"/>
</dbReference>
<dbReference type="EMBL" id="SRMF01000010">
    <property type="protein sequence ID" value="TGG91072.1"/>
    <property type="molecule type" value="Genomic_DNA"/>
</dbReference>
<evidence type="ECO:0000313" key="4">
    <source>
        <dbReference type="Proteomes" id="UP000297475"/>
    </source>
</evidence>
<comment type="function">
    <text evidence="1">Binds the second messenger bis-(3'-5') cyclic dimeric guanosine monophosphate (c-di-GMP). Can bind two c-di-GMP molecules per monomer. May play a role in bacterial second-messenger regulated processes. Binding to c-di-GMP induces a conformational change of the C- and N-termini resulting in the exposure of a highly negative surface on one side of the protein to a possible effector protein.</text>
</comment>
<name>A0A4Z0W9H6_9GAMM</name>
<dbReference type="InterPro" id="IPR027021">
    <property type="entry name" value="C-di-GMP_BP_PA4608"/>
</dbReference>
<protein>
    <recommendedName>
        <fullName evidence="1">Cyclic diguanosine monophosphate-binding protein</fullName>
        <shortName evidence="1">c-di-GMP-binding protein</shortName>
    </recommendedName>
    <alternativeName>
        <fullName evidence="1">Pilz domain-containing protein</fullName>
    </alternativeName>
</protein>
<dbReference type="Gene3D" id="2.40.10.220">
    <property type="entry name" value="predicted glycosyltransferase like domains"/>
    <property type="match status" value="1"/>
</dbReference>
<sequence length="123" mass="13955">MEDTRRFTRLPVTLNASLVFPDQTIDGEVHDLSLKGALMLCFSAAIPPDWRGHDGMLNLELNDGELALTMLVRIAHVEDHYTGLEFLEMGIDTISHLRRLVELNLGAEDVLQRELGMLWDNRN</sequence>
<accession>A0A4Z0W9H6</accession>
<keyword evidence="1" id="KW-0547">Nucleotide-binding</keyword>
<dbReference type="Pfam" id="PF07238">
    <property type="entry name" value="PilZ"/>
    <property type="match status" value="1"/>
</dbReference>